<proteinExistence type="predicted"/>
<sequence>MSDLIIFLSLVCAGFSIALYVKIWLATNNVAKSTKMLEELLQHSSDAGLKKWAIYKKIVETCKLNDVEWKSKPDGIRGSIHKYVKEPYVDHLIKKHNAEGIYSYEQFVEDYAQNDGKVV</sequence>
<protein>
    <submittedName>
        <fullName evidence="2">Uncharacterized protein</fullName>
    </submittedName>
</protein>
<evidence type="ECO:0000256" key="1">
    <source>
        <dbReference type="SAM" id="Phobius"/>
    </source>
</evidence>
<name>A0AAF0BDB6_PORGN</name>
<dbReference type="Proteomes" id="UP001179540">
    <property type="component" value="Chromosome"/>
</dbReference>
<evidence type="ECO:0000313" key="3">
    <source>
        <dbReference type="Proteomes" id="UP001179540"/>
    </source>
</evidence>
<evidence type="ECO:0000313" key="2">
    <source>
        <dbReference type="EMBL" id="WCF98642.1"/>
    </source>
</evidence>
<keyword evidence="1" id="KW-1133">Transmembrane helix</keyword>
<gene>
    <name evidence="2" type="ORF">NY149_09065</name>
</gene>
<dbReference type="EMBL" id="CP116613">
    <property type="protein sequence ID" value="WCF98642.1"/>
    <property type="molecule type" value="Genomic_DNA"/>
</dbReference>
<organism evidence="2 3">
    <name type="scientific">Porphyromonas gingivalis</name>
    <name type="common">Bacteroides gingivalis</name>
    <dbReference type="NCBI Taxonomy" id="837"/>
    <lineage>
        <taxon>Bacteria</taxon>
        <taxon>Pseudomonadati</taxon>
        <taxon>Bacteroidota</taxon>
        <taxon>Bacteroidia</taxon>
        <taxon>Bacteroidales</taxon>
        <taxon>Porphyromonadaceae</taxon>
        <taxon>Porphyromonas</taxon>
    </lineage>
</organism>
<keyword evidence="1" id="KW-0812">Transmembrane</keyword>
<keyword evidence="1" id="KW-0472">Membrane</keyword>
<feature type="transmembrane region" description="Helical" evidence="1">
    <location>
        <begin position="6"/>
        <end position="25"/>
    </location>
</feature>
<dbReference type="AlphaFoldDB" id="A0AAF0BDB6"/>
<accession>A0AAF0BDB6</accession>
<dbReference type="RefSeq" id="WP_039443958.1">
    <property type="nucleotide sequence ID" value="NZ_BAABSH010000025.1"/>
</dbReference>
<reference evidence="2" key="1">
    <citation type="submission" date="2023-01" db="EMBL/GenBank/DDBJ databases">
        <title>Phages are important unrecognized players in the ecology of the oral pathogen Porphyromonas gingivalis.</title>
        <authorList>
            <person name="Matrishin C.B."/>
            <person name="Kauffman K.M."/>
        </authorList>
    </citation>
    <scope>NUCLEOTIDE SEQUENCE</scope>
    <source>
        <strain evidence="2">HG1691old</strain>
    </source>
</reference>